<name>A0A5J4UG48_9EUKA</name>
<protein>
    <submittedName>
        <fullName evidence="1">Uncharacterized protein</fullName>
    </submittedName>
</protein>
<dbReference type="AlphaFoldDB" id="A0A5J4UG48"/>
<dbReference type="EMBL" id="SNRW01016183">
    <property type="protein sequence ID" value="KAA6369628.1"/>
    <property type="molecule type" value="Genomic_DNA"/>
</dbReference>
<comment type="caution">
    <text evidence="1">The sequence shown here is derived from an EMBL/GenBank/DDBJ whole genome shotgun (WGS) entry which is preliminary data.</text>
</comment>
<reference evidence="1 2" key="1">
    <citation type="submission" date="2019-03" db="EMBL/GenBank/DDBJ databases">
        <title>Single cell metagenomics reveals metabolic interactions within the superorganism composed of flagellate Streblomastix strix and complex community of Bacteroidetes bacteria on its surface.</title>
        <authorList>
            <person name="Treitli S.C."/>
            <person name="Kolisko M."/>
            <person name="Husnik F."/>
            <person name="Keeling P."/>
            <person name="Hampl V."/>
        </authorList>
    </citation>
    <scope>NUCLEOTIDE SEQUENCE [LARGE SCALE GENOMIC DNA]</scope>
    <source>
        <strain evidence="1">ST1C</strain>
    </source>
</reference>
<gene>
    <name evidence="1" type="ORF">EZS28_034846</name>
</gene>
<proteinExistence type="predicted"/>
<organism evidence="1 2">
    <name type="scientific">Streblomastix strix</name>
    <dbReference type="NCBI Taxonomy" id="222440"/>
    <lineage>
        <taxon>Eukaryota</taxon>
        <taxon>Metamonada</taxon>
        <taxon>Preaxostyla</taxon>
        <taxon>Oxymonadida</taxon>
        <taxon>Streblomastigidae</taxon>
        <taxon>Streblomastix</taxon>
    </lineage>
</organism>
<evidence type="ECO:0000313" key="1">
    <source>
        <dbReference type="EMBL" id="KAA6369628.1"/>
    </source>
</evidence>
<accession>A0A5J4UG48</accession>
<evidence type="ECO:0000313" key="2">
    <source>
        <dbReference type="Proteomes" id="UP000324800"/>
    </source>
</evidence>
<dbReference type="Proteomes" id="UP000324800">
    <property type="component" value="Unassembled WGS sequence"/>
</dbReference>
<sequence length="70" mass="8370">MESQEIPERKDNSSTISDEEIKFSRTTIYIQEKNETFNRFNVQTMQIGRLHTEERINIDDKQDLELHAID</sequence>